<comment type="caution">
    <text evidence="5">The sequence shown here is derived from an EMBL/GenBank/DDBJ whole genome shotgun (WGS) entry which is preliminary data.</text>
</comment>
<accession>A0AAE3MK45</accession>
<gene>
    <name evidence="5" type="ORF">OO016_04235</name>
</gene>
<keyword evidence="5" id="KW-0378">Hydrolase</keyword>
<evidence type="ECO:0000259" key="4">
    <source>
        <dbReference type="Pfam" id="PF15902"/>
    </source>
</evidence>
<dbReference type="EMBL" id="JAPFQP010000001">
    <property type="protein sequence ID" value="MCX2718806.1"/>
    <property type="molecule type" value="Genomic_DNA"/>
</dbReference>
<dbReference type="GO" id="GO:0010411">
    <property type="term" value="P:xyloglucan metabolic process"/>
    <property type="evidence" value="ECO:0007669"/>
    <property type="project" value="TreeGrafter"/>
</dbReference>
<reference evidence="5" key="1">
    <citation type="submission" date="2022-11" db="EMBL/GenBank/DDBJ databases">
        <title>The characterization of three novel Bacteroidetes species and genomic analysis of their roles in tidal elemental geochemical cycles.</title>
        <authorList>
            <person name="Ma K.-J."/>
        </authorList>
    </citation>
    <scope>NUCLEOTIDE SEQUENCE</scope>
    <source>
        <strain evidence="5">M415</strain>
    </source>
</reference>
<organism evidence="5 6">
    <name type="scientific">Lentiprolixibacter aurantiacus</name>
    <dbReference type="NCBI Taxonomy" id="2993939"/>
    <lineage>
        <taxon>Bacteria</taxon>
        <taxon>Pseudomonadati</taxon>
        <taxon>Bacteroidota</taxon>
        <taxon>Flavobacteriia</taxon>
        <taxon>Flavobacteriales</taxon>
        <taxon>Flavobacteriaceae</taxon>
        <taxon>Lentiprolixibacter</taxon>
    </lineage>
</organism>
<dbReference type="InterPro" id="IPR015943">
    <property type="entry name" value="WD40/YVTN_repeat-like_dom_sf"/>
</dbReference>
<dbReference type="AlphaFoldDB" id="A0AAE3MK45"/>
<protein>
    <submittedName>
        <fullName evidence="5">Glycosyl hydrolase</fullName>
    </submittedName>
</protein>
<dbReference type="CDD" id="cd15482">
    <property type="entry name" value="Sialidase_non-viral"/>
    <property type="match status" value="2"/>
</dbReference>
<evidence type="ECO:0000256" key="2">
    <source>
        <dbReference type="SAM" id="MobiDB-lite"/>
    </source>
</evidence>
<feature type="region of interest" description="Disordered" evidence="2">
    <location>
        <begin position="874"/>
        <end position="893"/>
    </location>
</feature>
<dbReference type="RefSeq" id="WP_266011113.1">
    <property type="nucleotide sequence ID" value="NZ_JAPFQP010000001.1"/>
</dbReference>
<dbReference type="InterPro" id="IPR031778">
    <property type="entry name" value="Sortilin_N"/>
</dbReference>
<proteinExistence type="predicted"/>
<evidence type="ECO:0000256" key="3">
    <source>
        <dbReference type="SAM" id="SignalP"/>
    </source>
</evidence>
<dbReference type="Gene3D" id="2.130.10.10">
    <property type="entry name" value="YVTN repeat-like/Quinoprotein amine dehydrogenase"/>
    <property type="match status" value="5"/>
</dbReference>
<dbReference type="Pfam" id="PF15902">
    <property type="entry name" value="Sortilin-Vps10"/>
    <property type="match status" value="1"/>
</dbReference>
<keyword evidence="6" id="KW-1185">Reference proteome</keyword>
<dbReference type="InterPro" id="IPR052025">
    <property type="entry name" value="Xyloglucanase_GH74"/>
</dbReference>
<dbReference type="GO" id="GO:0016787">
    <property type="term" value="F:hydrolase activity"/>
    <property type="evidence" value="ECO:0007669"/>
    <property type="project" value="UniProtKB-KW"/>
</dbReference>
<feature type="signal peptide" evidence="3">
    <location>
        <begin position="1"/>
        <end position="22"/>
    </location>
</feature>
<keyword evidence="1" id="KW-0677">Repeat</keyword>
<evidence type="ECO:0000313" key="6">
    <source>
        <dbReference type="Proteomes" id="UP001207116"/>
    </source>
</evidence>
<sequence length="1088" mass="121090">MKKLLPYLCFLLILSVSINLNAQRRKAKAAPEKKETLALGDLKLRNVGPAFLSGRIADIAVHPEDDDIWYVAVGSGGVWKTVNSGTTWTPLFDKQSSYSIGCITIDPNNHATIWVGTGENVGGRHVGYGDGIYRSKDGGRTWENMGLKNSEHISEIIVHPDNPNVIWVAVQGPLWTKGGERGFYMSTDGGETWNKTLGGNEWTGVTDIMIDPRNPDRIYAATWQRHRTVAALMGGGPDSGIHRSEDGGLTWEKLKTGLPKSNMGKIGLAISPQQPDVVYAAIELDRTTGGVFRSENRGASWTKMSNTVSGATGPHYYQELYASPHKFDRLYLMNVRILTSEDGGKTFVQLQEDDKHSDNHSINFRADDPNYLLVGTDAGIYESFDLAKTWRYIKNLPLTQFYKVAVNNAEPFYHIFGGTQDNGSAGGPSRTDERQGIRNAHWYKTLGADGHQSATDPEYNNIIYAETQQGGLHRVDLVTGEQVFIQPQARAGEDFERFNWDAPILVSPHKASRLYFASQRVWKSEDRGDSWTPISGDLTRNEERITLPIMGKQQSWDNAWDVGAMSNYNTITSLSESPVKEGVLYAGTDDGFIQASTDGGQNWNRIPVTRMGLASRSFVNDIKADLFDANTVYVVLDNHKEGDFSPYLFKSTDGGQSWQSITGNMPKRMLVWRIVQDHVNKNLLFAGTELGIYASLDGGKSWSKVPGAPTIPFRDLVIQKRENDLVGASFGRGFFVLDDYSAMRDINAETRQKEGHLFPTKKAHWYVPKNIIGNTGGDYYFAENPEFGAWFTYHLSNEYPTIKKKRKEAEKALEKQNRDIPFPGWDALEEERREEGVKIWVVVKDEQGNVIRKVKGKTKKGINRVAWNLRHPSNRAIRPGQSGGGGGWSSSGPMVTPGTYNATLMKEDKGEVTTLDGPISFEVVPLREGTLKGVSYDEFNEYITEIEALQDRVNVASDAFDESMDKVKAMQVALSRTDVTPGSLDKRLYDLKQQLYVMEEKINGNSSRSEIGERNPPSVGSHMRVAMRGLSTTYGPTPLHRQSLEIANTMLNGMFAEISTISTSTIPALENELRRLGAPYILGQGIKN</sequence>
<keyword evidence="3" id="KW-0732">Signal</keyword>
<name>A0AAE3MK45_9FLAO</name>
<evidence type="ECO:0000256" key="1">
    <source>
        <dbReference type="ARBA" id="ARBA00022737"/>
    </source>
</evidence>
<feature type="chain" id="PRO_5042170113" evidence="3">
    <location>
        <begin position="23"/>
        <end position="1088"/>
    </location>
</feature>
<dbReference type="PANTHER" id="PTHR43739">
    <property type="entry name" value="XYLOGLUCANASE (EUROFUNG)"/>
    <property type="match status" value="1"/>
</dbReference>
<dbReference type="PANTHER" id="PTHR43739:SF5">
    <property type="entry name" value="EXO-ALPHA-SIALIDASE"/>
    <property type="match status" value="1"/>
</dbReference>
<dbReference type="Proteomes" id="UP001207116">
    <property type="component" value="Unassembled WGS sequence"/>
</dbReference>
<dbReference type="SUPFAM" id="SSF110296">
    <property type="entry name" value="Oligoxyloglucan reducing end-specific cellobiohydrolase"/>
    <property type="match status" value="2"/>
</dbReference>
<evidence type="ECO:0000313" key="5">
    <source>
        <dbReference type="EMBL" id="MCX2718806.1"/>
    </source>
</evidence>
<feature type="domain" description="Sortilin N-terminal" evidence="4">
    <location>
        <begin position="132"/>
        <end position="258"/>
    </location>
</feature>